<proteinExistence type="predicted"/>
<sequence length="52" mass="5873">MPPFFFSETPHPTTRSSLNFFTFGKANAFLSLYTDRKSIVSVMKKQGARDVA</sequence>
<protein>
    <submittedName>
        <fullName evidence="1">Uncharacterized protein</fullName>
    </submittedName>
</protein>
<dbReference type="EMBL" id="AP025334">
    <property type="protein sequence ID" value="BDD52130.1"/>
    <property type="molecule type" value="Genomic_DNA"/>
</dbReference>
<keyword evidence="2" id="KW-1185">Reference proteome</keyword>
<evidence type="ECO:0000313" key="2">
    <source>
        <dbReference type="Proteomes" id="UP001320460"/>
    </source>
</evidence>
<evidence type="ECO:0000313" key="1">
    <source>
        <dbReference type="EMBL" id="BDD52130.1"/>
    </source>
</evidence>
<organism evidence="1 2">
    <name type="scientific">Phytobacter diazotrophicus</name>
    <dbReference type="NCBI Taxonomy" id="395631"/>
    <lineage>
        <taxon>Bacteria</taxon>
        <taxon>Pseudomonadati</taxon>
        <taxon>Pseudomonadota</taxon>
        <taxon>Gammaproteobacteria</taxon>
        <taxon>Enterobacterales</taxon>
        <taxon>Enterobacteriaceae</taxon>
        <taxon>Phytobacter</taxon>
    </lineage>
</organism>
<gene>
    <name evidence="1" type="ORF">PDTA9734_36170</name>
</gene>
<accession>A0ABM7VXX0</accession>
<dbReference type="Proteomes" id="UP001320460">
    <property type="component" value="Chromosome"/>
</dbReference>
<reference evidence="1 2" key="1">
    <citation type="submission" date="2021-12" db="EMBL/GenBank/DDBJ databases">
        <title>Complete genome sequence of Phytobacter diazotrophicus TA9734.</title>
        <authorList>
            <person name="Kubota H."/>
            <person name="Nakayama Y."/>
            <person name="Ariyoshi T."/>
        </authorList>
    </citation>
    <scope>NUCLEOTIDE SEQUENCE [LARGE SCALE GENOMIC DNA]</scope>
    <source>
        <strain evidence="1 2">TA9734</strain>
    </source>
</reference>
<name>A0ABM7VXX0_9ENTR</name>